<proteinExistence type="predicted"/>
<organism evidence="1 2">
    <name type="scientific">Phytophthora fragariae</name>
    <dbReference type="NCBI Taxonomy" id="53985"/>
    <lineage>
        <taxon>Eukaryota</taxon>
        <taxon>Sar</taxon>
        <taxon>Stramenopiles</taxon>
        <taxon>Oomycota</taxon>
        <taxon>Peronosporomycetes</taxon>
        <taxon>Peronosporales</taxon>
        <taxon>Peronosporaceae</taxon>
        <taxon>Phytophthora</taxon>
    </lineage>
</organism>
<comment type="caution">
    <text evidence="1">The sequence shown here is derived from an EMBL/GenBank/DDBJ whole genome shotgun (WGS) entry which is preliminary data.</text>
</comment>
<evidence type="ECO:0000313" key="1">
    <source>
        <dbReference type="EMBL" id="KAE9258066.1"/>
    </source>
</evidence>
<dbReference type="EMBL" id="QXGD01000009">
    <property type="protein sequence ID" value="KAE9258066.1"/>
    <property type="molecule type" value="Genomic_DNA"/>
</dbReference>
<sequence length="632" mass="69627">MRRKLEVGANAWRAQLLSLLQQRGQAQKALALFTPEASASVRTAGALTASPLALKLLSSAVESRRSEWSQVLAVERDPKRQRVSDGSKNDAVFAAKLAQSIVKTYASTSAAAVKEAAELEDLVVALDLACVALYVACALEHAVRLGDLVVDNLLYQVAKKYAEIPSMRVAASCVAACIHVRLWNAHATVCKASGGDIAKRSQLMVLLDQDDDCTSRVMQQFELVAAFPDPMGYHSEQFTRLLLGHVNTCVTLLVADKNPEAVLIVADSTLSRWIDHLQKLPGQNSKLASSFSDRTFRILWKCAAVADGAKQKSAETASTALRFRSTALTFLLKCSNYTALYFIQQVHRVGVQHERVTNRSQRGLQEVYAFYAREANDLSQAVPDAPHMYTSESLQWEYLNWIEHFTSITDLSGMHLRSAMILESAVHYVELFGSTGTSIQACLLFSIAGALFNAADSTKGRVCLSSESGRASAAFAERLIFCTGKLVRELAHNTESSKWHDQCEKAARVHLNKLEALTPYSFVELGSRDHVLFLMRCIKRSSTKIFNYAIGVQDSQKNQLYKQVVTCFGNICKAVRELRSSATLTDIKAIETLILEESRLHRMAVMLSKSLALWRNGSCSSVRTTKNATSTA</sequence>
<protein>
    <submittedName>
        <fullName evidence="1">Uncharacterized protein</fullName>
    </submittedName>
</protein>
<dbReference type="Proteomes" id="UP000440367">
    <property type="component" value="Unassembled WGS sequence"/>
</dbReference>
<name>A0A6A4AFV5_9STRA</name>
<reference evidence="1 2" key="1">
    <citation type="submission" date="2018-08" db="EMBL/GenBank/DDBJ databases">
        <title>Genomic investigation of the strawberry pathogen Phytophthora fragariae indicates pathogenicity is determined by transcriptional variation in three key races.</title>
        <authorList>
            <person name="Adams T.M."/>
            <person name="Armitage A.D."/>
            <person name="Sobczyk M.K."/>
            <person name="Bates H.J."/>
            <person name="Dunwell J.M."/>
            <person name="Nellist C.F."/>
            <person name="Harrison R.J."/>
        </authorList>
    </citation>
    <scope>NUCLEOTIDE SEQUENCE [LARGE SCALE GENOMIC DNA]</scope>
    <source>
        <strain evidence="1 2">BC-1</strain>
    </source>
</reference>
<accession>A0A6A4AFV5</accession>
<evidence type="ECO:0000313" key="2">
    <source>
        <dbReference type="Proteomes" id="UP000440367"/>
    </source>
</evidence>
<dbReference type="AlphaFoldDB" id="A0A6A4AFV5"/>
<gene>
    <name evidence="1" type="ORF">PF002_g435</name>
</gene>